<gene>
    <name evidence="1" type="ORF">H9962_06895</name>
</gene>
<comment type="caution">
    <text evidence="1">The sequence shown here is derived from an EMBL/GenBank/DDBJ whole genome shotgun (WGS) entry which is preliminary data.</text>
</comment>
<evidence type="ECO:0000313" key="2">
    <source>
        <dbReference type="Proteomes" id="UP000824225"/>
    </source>
</evidence>
<name>A0A9D2HEB1_9BACT</name>
<protein>
    <submittedName>
        <fullName evidence="1">DUF3383 domain-containing protein</fullName>
    </submittedName>
</protein>
<accession>A0A9D2HEB1</accession>
<dbReference type="Pfam" id="PF11863">
    <property type="entry name" value="DUF3383"/>
    <property type="match status" value="1"/>
</dbReference>
<proteinExistence type="predicted"/>
<evidence type="ECO:0000313" key="1">
    <source>
        <dbReference type="EMBL" id="HJA08899.1"/>
    </source>
</evidence>
<reference evidence="1" key="2">
    <citation type="submission" date="2021-04" db="EMBL/GenBank/DDBJ databases">
        <authorList>
            <person name="Gilroy R."/>
        </authorList>
    </citation>
    <scope>NUCLEOTIDE SEQUENCE</scope>
    <source>
        <strain evidence="1">CHK186-16707</strain>
    </source>
</reference>
<dbReference type="Proteomes" id="UP000824225">
    <property type="component" value="Unassembled WGS sequence"/>
</dbReference>
<reference evidence="1" key="1">
    <citation type="journal article" date="2021" name="PeerJ">
        <title>Extensive microbial diversity within the chicken gut microbiome revealed by metagenomics and culture.</title>
        <authorList>
            <person name="Gilroy R."/>
            <person name="Ravi A."/>
            <person name="Getino M."/>
            <person name="Pursley I."/>
            <person name="Horton D.L."/>
            <person name="Alikhan N.F."/>
            <person name="Baker D."/>
            <person name="Gharbi K."/>
            <person name="Hall N."/>
            <person name="Watson M."/>
            <person name="Adriaenssens E.M."/>
            <person name="Foster-Nyarko E."/>
            <person name="Jarju S."/>
            <person name="Secka A."/>
            <person name="Antonio M."/>
            <person name="Oren A."/>
            <person name="Chaudhuri R.R."/>
            <person name="La Ragione R."/>
            <person name="Hildebrand F."/>
            <person name="Pallen M.J."/>
        </authorList>
    </citation>
    <scope>NUCLEOTIDE SEQUENCE</scope>
    <source>
        <strain evidence="1">CHK186-16707</strain>
    </source>
</reference>
<organism evidence="1 2">
    <name type="scientific">Candidatus Mailhella merdigallinarum</name>
    <dbReference type="NCBI Taxonomy" id="2838658"/>
    <lineage>
        <taxon>Bacteria</taxon>
        <taxon>Pseudomonadati</taxon>
        <taxon>Thermodesulfobacteriota</taxon>
        <taxon>Desulfovibrionia</taxon>
        <taxon>Desulfovibrionales</taxon>
        <taxon>Desulfovibrionaceae</taxon>
        <taxon>Mailhella</taxon>
    </lineage>
</organism>
<dbReference type="AlphaFoldDB" id="A0A9D2HEB1"/>
<sequence length="501" mass="53741">MSVNADKLVRILPRIIGGGTPGLTFAGLAITRSDLPPAERVLQFSSAQAVGRYFGLTSDEYMFAVQYFSGYINATSLPDKLFFARYNDSAVVSWLRGAAFTGRLSELTAVTSGGLEITIDGKAYSLTTVSLASATSFSEVAAALEIALAEQAGEGKAPAVTWSSQTQAFQINGGTAGREGSITYASAPTAGTDLAALLGLTEAAGAVLSQGADAQTLTSALTNVLAYARDWVTFTTIFEPELEQKLELARWCASRDTRFCYIMWDTDPAALQNSDASAARQIAKLELAGTSPNYNSLALAAFVMGFAASLNFDETNGRATAAYKRGEGLATTVTDDEQYDQLLANGYNVYADFSTASADFRFYQPGSVTGEWDWLDTYLNAIALKDALQLNLLDLLSAVKAIPYTEQGYSMVRTACLDTITRFLAFGAIRPGVSLSNTQKIALLSEIGFDVSKTIEQQGWYMLVRDPGATVRGQRGTPECRFYYTDGGSIQRIEMTATAIQ</sequence>
<dbReference type="EMBL" id="DXAN01000023">
    <property type="protein sequence ID" value="HJA08899.1"/>
    <property type="molecule type" value="Genomic_DNA"/>
</dbReference>
<dbReference type="InterPro" id="IPR021808">
    <property type="entry name" value="DUF3383"/>
</dbReference>